<reference evidence="1" key="2">
    <citation type="journal article" date="2015" name="Data Brief">
        <title>Shoot transcriptome of the giant reed, Arundo donax.</title>
        <authorList>
            <person name="Barrero R.A."/>
            <person name="Guerrero F.D."/>
            <person name="Moolhuijzen P."/>
            <person name="Goolsby J.A."/>
            <person name="Tidwell J."/>
            <person name="Bellgard S.E."/>
            <person name="Bellgard M.I."/>
        </authorList>
    </citation>
    <scope>NUCLEOTIDE SEQUENCE</scope>
    <source>
        <tissue evidence="1">Shoot tissue taken approximately 20 cm above the soil surface</tissue>
    </source>
</reference>
<protein>
    <submittedName>
        <fullName evidence="1">Uncharacterized protein</fullName>
    </submittedName>
</protein>
<organism evidence="1">
    <name type="scientific">Arundo donax</name>
    <name type="common">Giant reed</name>
    <name type="synonym">Donax arundinaceus</name>
    <dbReference type="NCBI Taxonomy" id="35708"/>
    <lineage>
        <taxon>Eukaryota</taxon>
        <taxon>Viridiplantae</taxon>
        <taxon>Streptophyta</taxon>
        <taxon>Embryophyta</taxon>
        <taxon>Tracheophyta</taxon>
        <taxon>Spermatophyta</taxon>
        <taxon>Magnoliopsida</taxon>
        <taxon>Liliopsida</taxon>
        <taxon>Poales</taxon>
        <taxon>Poaceae</taxon>
        <taxon>PACMAD clade</taxon>
        <taxon>Arundinoideae</taxon>
        <taxon>Arundineae</taxon>
        <taxon>Arundo</taxon>
    </lineage>
</organism>
<dbReference type="EMBL" id="GBRH01167359">
    <property type="protein sequence ID" value="JAE30537.1"/>
    <property type="molecule type" value="Transcribed_RNA"/>
</dbReference>
<evidence type="ECO:0000313" key="1">
    <source>
        <dbReference type="EMBL" id="JAE30537.1"/>
    </source>
</evidence>
<accession>A0A0A9H180</accession>
<dbReference type="AlphaFoldDB" id="A0A0A9H180"/>
<proteinExistence type="predicted"/>
<sequence>MILMSIQSIIGLQCLLQLQHFKWQRLWSPSYVVNRPSFRAVNQVWLSLMDVKGFGFASKDSKVR</sequence>
<reference evidence="1" key="1">
    <citation type="submission" date="2014-09" db="EMBL/GenBank/DDBJ databases">
        <authorList>
            <person name="Magalhaes I.L.F."/>
            <person name="Oliveira U."/>
            <person name="Santos F.R."/>
            <person name="Vidigal T.H.D.A."/>
            <person name="Brescovit A.D."/>
            <person name="Santos A.J."/>
        </authorList>
    </citation>
    <scope>NUCLEOTIDE SEQUENCE</scope>
    <source>
        <tissue evidence="1">Shoot tissue taken approximately 20 cm above the soil surface</tissue>
    </source>
</reference>
<name>A0A0A9H180_ARUDO</name>